<protein>
    <submittedName>
        <fullName evidence="1">Uncharacterized protein</fullName>
    </submittedName>
</protein>
<dbReference type="EMBL" id="NJHN03000095">
    <property type="protein sequence ID" value="KAH9415794.1"/>
    <property type="molecule type" value="Genomic_DNA"/>
</dbReference>
<sequence>MMAVSRYSLLFCCTEKNEETAIAYGHIWTIQTINVVQNQRQRCRHTVLMLSAGQQTTNENVNSAVVENVNGHEFSLVRRETTVLLAIGPFL</sequence>
<reference evidence="1 2" key="1">
    <citation type="journal article" date="2018" name="J. Allergy Clin. Immunol.">
        <title>High-quality assembly of Dermatophagoides pteronyssinus genome and transcriptome reveals a wide range of novel allergens.</title>
        <authorList>
            <person name="Liu X.Y."/>
            <person name="Yang K.Y."/>
            <person name="Wang M.Q."/>
            <person name="Kwok J.S."/>
            <person name="Zeng X."/>
            <person name="Yang Z."/>
            <person name="Xiao X.J."/>
            <person name="Lau C.P."/>
            <person name="Li Y."/>
            <person name="Huang Z.M."/>
            <person name="Ba J.G."/>
            <person name="Yim A.K."/>
            <person name="Ouyang C.Y."/>
            <person name="Ngai S.M."/>
            <person name="Chan T.F."/>
            <person name="Leung E.L."/>
            <person name="Liu L."/>
            <person name="Liu Z.G."/>
            <person name="Tsui S.K."/>
        </authorList>
    </citation>
    <scope>NUCLEOTIDE SEQUENCE [LARGE SCALE GENOMIC DNA]</scope>
    <source>
        <strain evidence="1">Derp</strain>
    </source>
</reference>
<accession>A0ABQ8IZR0</accession>
<gene>
    <name evidence="1" type="ORF">DERP_000285</name>
</gene>
<proteinExistence type="predicted"/>
<comment type="caution">
    <text evidence="1">The sequence shown here is derived from an EMBL/GenBank/DDBJ whole genome shotgun (WGS) entry which is preliminary data.</text>
</comment>
<evidence type="ECO:0000313" key="2">
    <source>
        <dbReference type="Proteomes" id="UP000887458"/>
    </source>
</evidence>
<keyword evidence="2" id="KW-1185">Reference proteome</keyword>
<evidence type="ECO:0000313" key="1">
    <source>
        <dbReference type="EMBL" id="KAH9415794.1"/>
    </source>
</evidence>
<organism evidence="1 2">
    <name type="scientific">Dermatophagoides pteronyssinus</name>
    <name type="common">European house dust mite</name>
    <dbReference type="NCBI Taxonomy" id="6956"/>
    <lineage>
        <taxon>Eukaryota</taxon>
        <taxon>Metazoa</taxon>
        <taxon>Ecdysozoa</taxon>
        <taxon>Arthropoda</taxon>
        <taxon>Chelicerata</taxon>
        <taxon>Arachnida</taxon>
        <taxon>Acari</taxon>
        <taxon>Acariformes</taxon>
        <taxon>Sarcoptiformes</taxon>
        <taxon>Astigmata</taxon>
        <taxon>Psoroptidia</taxon>
        <taxon>Analgoidea</taxon>
        <taxon>Pyroglyphidae</taxon>
        <taxon>Dermatophagoidinae</taxon>
        <taxon>Dermatophagoides</taxon>
    </lineage>
</organism>
<dbReference type="Proteomes" id="UP000887458">
    <property type="component" value="Unassembled WGS sequence"/>
</dbReference>
<reference evidence="1 2" key="2">
    <citation type="journal article" date="2022" name="Mol. Biol. Evol.">
        <title>Comparative Genomics Reveals Insights into the Divergent Evolution of Astigmatic Mites and Household Pest Adaptations.</title>
        <authorList>
            <person name="Xiong Q."/>
            <person name="Wan A.T."/>
            <person name="Liu X."/>
            <person name="Fung C.S."/>
            <person name="Xiao X."/>
            <person name="Malainual N."/>
            <person name="Hou J."/>
            <person name="Wang L."/>
            <person name="Wang M."/>
            <person name="Yang K.Y."/>
            <person name="Cui Y."/>
            <person name="Leung E.L."/>
            <person name="Nong W."/>
            <person name="Shin S.K."/>
            <person name="Au S.W."/>
            <person name="Jeong K.Y."/>
            <person name="Chew F.T."/>
            <person name="Hui J.H."/>
            <person name="Leung T.F."/>
            <person name="Tungtrongchitr A."/>
            <person name="Zhong N."/>
            <person name="Liu Z."/>
            <person name="Tsui S.K."/>
        </authorList>
    </citation>
    <scope>NUCLEOTIDE SEQUENCE [LARGE SCALE GENOMIC DNA]</scope>
    <source>
        <strain evidence="1">Derp</strain>
    </source>
</reference>
<name>A0ABQ8IZR0_DERPT</name>